<organism evidence="2 3">
    <name type="scientific">Alkalibacterium iburiense</name>
    <dbReference type="NCBI Taxonomy" id="290589"/>
    <lineage>
        <taxon>Bacteria</taxon>
        <taxon>Bacillati</taxon>
        <taxon>Bacillota</taxon>
        <taxon>Bacilli</taxon>
        <taxon>Lactobacillales</taxon>
        <taxon>Carnobacteriaceae</taxon>
        <taxon>Alkalibacterium</taxon>
    </lineage>
</organism>
<name>A0ABN0XNB0_9LACT</name>
<dbReference type="RefSeq" id="WP_343756348.1">
    <property type="nucleotide sequence ID" value="NZ_BAAACW010000134.1"/>
</dbReference>
<accession>A0ABN0XNB0</accession>
<dbReference type="PROSITE" id="PS51257">
    <property type="entry name" value="PROKAR_LIPOPROTEIN"/>
    <property type="match status" value="1"/>
</dbReference>
<evidence type="ECO:0000313" key="3">
    <source>
        <dbReference type="Proteomes" id="UP001501166"/>
    </source>
</evidence>
<reference evidence="2 3" key="1">
    <citation type="journal article" date="2019" name="Int. J. Syst. Evol. Microbiol.">
        <title>The Global Catalogue of Microorganisms (GCM) 10K type strain sequencing project: providing services to taxonomists for standard genome sequencing and annotation.</title>
        <authorList>
            <consortium name="The Broad Institute Genomics Platform"/>
            <consortium name="The Broad Institute Genome Sequencing Center for Infectious Disease"/>
            <person name="Wu L."/>
            <person name="Ma J."/>
        </authorList>
    </citation>
    <scope>NUCLEOTIDE SEQUENCE [LARGE SCALE GENOMIC DNA]</scope>
    <source>
        <strain evidence="2 3">JCM 12662</strain>
    </source>
</reference>
<sequence length="100" mass="10624">MKKAVMGLVVLVALLLSGCEEAVFEGTVAVVEAEESILIVEPHEGESIRQSGTLVSLSVPEDHTYEVGDTVRVTHEGPVMESHPLQVNLISIKKTSGGSK</sequence>
<comment type="caution">
    <text evidence="2">The sequence shown here is derived from an EMBL/GenBank/DDBJ whole genome shotgun (WGS) entry which is preliminary data.</text>
</comment>
<evidence type="ECO:0008006" key="4">
    <source>
        <dbReference type="Google" id="ProtNLM"/>
    </source>
</evidence>
<feature type="chain" id="PRO_5045512168" description="DUF3221 domain-containing protein" evidence="1">
    <location>
        <begin position="23"/>
        <end position="100"/>
    </location>
</feature>
<protein>
    <recommendedName>
        <fullName evidence="4">DUF3221 domain-containing protein</fullName>
    </recommendedName>
</protein>
<keyword evidence="1" id="KW-0732">Signal</keyword>
<evidence type="ECO:0000313" key="2">
    <source>
        <dbReference type="EMBL" id="GAA0368640.1"/>
    </source>
</evidence>
<gene>
    <name evidence="2" type="ORF">GCM10008932_20450</name>
</gene>
<evidence type="ECO:0000256" key="1">
    <source>
        <dbReference type="SAM" id="SignalP"/>
    </source>
</evidence>
<dbReference type="Proteomes" id="UP001501166">
    <property type="component" value="Unassembled WGS sequence"/>
</dbReference>
<feature type="signal peptide" evidence="1">
    <location>
        <begin position="1"/>
        <end position="22"/>
    </location>
</feature>
<proteinExistence type="predicted"/>
<keyword evidence="3" id="KW-1185">Reference proteome</keyword>
<dbReference type="EMBL" id="BAAACW010000134">
    <property type="protein sequence ID" value="GAA0368640.1"/>
    <property type="molecule type" value="Genomic_DNA"/>
</dbReference>